<dbReference type="Pfam" id="PF04432">
    <property type="entry name" value="FrhB_FdhB_C"/>
    <property type="match status" value="1"/>
</dbReference>
<dbReference type="STRING" id="1458985.BJP34_09040"/>
<accession>A0A1D8TPU0</accession>
<dbReference type="Pfam" id="PF12838">
    <property type="entry name" value="Fer4_7"/>
    <property type="match status" value="1"/>
</dbReference>
<dbReference type="InterPro" id="IPR007525">
    <property type="entry name" value="FrhB_FdhB_C"/>
</dbReference>
<sequence length="466" mass="53148">MSEDGYLPLHKQQQTEPLYVVPKDLCTRCGACDPICPVDCISFDEHRYPVIDTKTCVDCGLCVKVCPGIDFDYTAQYKKMFGVEQAPEGLGGIYESAFLTFANNPQVQAEGSGGGLVSQLLIGMVKEGIIDAALTVGYEPDDPITPTPVICRTEAEIRATAGSKYCVVPHAKVIRDVKKLEGKFAFVGVGCQIEGLRKLEKVYKPLVRREIFTIGLACHGTLEKEGTTELLSHRRLPQEKIKRFFYRGGNFPGKFQIETLDGQRLDLHRFDYKDGAYNYLYHLYTPQRCLMCPDYSAEFADISVSDFWVRGEDGEYLHPEGTSMVMCRTERGQKILQQMRELGYITAMPLGKQEVEASFDHLYRDKRVSPFVRIQWREAQGISAPQYHLPISPPTKEDHRHEGLRQATFIFSKRKWMRQLMLAIFFSRFGEVFTAVKMRYKAFKAARRLRKQAKQRQNQDPALDTQ</sequence>
<keyword evidence="1" id="KW-0479">Metal-binding</keyword>
<dbReference type="Pfam" id="PF04422">
    <property type="entry name" value="FrhB_FdhB_N"/>
    <property type="match status" value="1"/>
</dbReference>
<dbReference type="KEGG" id="mpro:BJP34_09040"/>
<evidence type="ECO:0000256" key="3">
    <source>
        <dbReference type="ARBA" id="ARBA00023014"/>
    </source>
</evidence>
<keyword evidence="3" id="KW-0411">Iron-sulfur</keyword>
<dbReference type="InterPro" id="IPR045220">
    <property type="entry name" value="FRHB/FDHB/HCAR-like"/>
</dbReference>
<dbReference type="Proteomes" id="UP000177870">
    <property type="component" value="Chromosome"/>
</dbReference>
<dbReference type="InterPro" id="IPR017900">
    <property type="entry name" value="4Fe4S_Fe_S_CS"/>
</dbReference>
<dbReference type="Gene3D" id="3.30.70.20">
    <property type="match status" value="1"/>
</dbReference>
<dbReference type="GO" id="GO:0052592">
    <property type="term" value="F:oxidoreductase activity, acting on CH or CH2 groups, with an iron-sulfur protein as acceptor"/>
    <property type="evidence" value="ECO:0007669"/>
    <property type="project" value="TreeGrafter"/>
</dbReference>
<keyword evidence="2" id="KW-0408">Iron</keyword>
<dbReference type="GO" id="GO:0051536">
    <property type="term" value="F:iron-sulfur cluster binding"/>
    <property type="evidence" value="ECO:0007669"/>
    <property type="project" value="UniProtKB-KW"/>
</dbReference>
<dbReference type="AlphaFoldDB" id="A0A1D8TPU0"/>
<dbReference type="PROSITE" id="PS51379">
    <property type="entry name" value="4FE4S_FER_2"/>
    <property type="match status" value="2"/>
</dbReference>
<dbReference type="PANTHER" id="PTHR31332">
    <property type="entry name" value="7-HYDROXYMETHYL CHLOROPHYLL A REDUCTASE, CHLOROPLASTIC"/>
    <property type="match status" value="1"/>
</dbReference>
<dbReference type="InterPro" id="IPR017896">
    <property type="entry name" value="4Fe4S_Fe-S-bd"/>
</dbReference>
<organism evidence="5 6">
    <name type="scientific">Moorena producens PAL-8-15-08-1</name>
    <dbReference type="NCBI Taxonomy" id="1458985"/>
    <lineage>
        <taxon>Bacteria</taxon>
        <taxon>Bacillati</taxon>
        <taxon>Cyanobacteriota</taxon>
        <taxon>Cyanophyceae</taxon>
        <taxon>Coleofasciculales</taxon>
        <taxon>Coleofasciculaceae</taxon>
        <taxon>Moorena</taxon>
    </lineage>
</organism>
<dbReference type="GO" id="GO:0046872">
    <property type="term" value="F:metal ion binding"/>
    <property type="evidence" value="ECO:0007669"/>
    <property type="project" value="UniProtKB-KW"/>
</dbReference>
<dbReference type="PROSITE" id="PS00198">
    <property type="entry name" value="4FE4S_FER_1"/>
    <property type="match status" value="2"/>
</dbReference>
<evidence type="ECO:0000256" key="2">
    <source>
        <dbReference type="ARBA" id="ARBA00023004"/>
    </source>
</evidence>
<dbReference type="EMBL" id="CP017599">
    <property type="protein sequence ID" value="AOW99582.1"/>
    <property type="molecule type" value="Genomic_DNA"/>
</dbReference>
<evidence type="ECO:0000256" key="1">
    <source>
        <dbReference type="ARBA" id="ARBA00022723"/>
    </source>
</evidence>
<evidence type="ECO:0000313" key="6">
    <source>
        <dbReference type="Proteomes" id="UP000177870"/>
    </source>
</evidence>
<dbReference type="InterPro" id="IPR007516">
    <property type="entry name" value="Co_F420_Hydgase/DH_bsu_N"/>
</dbReference>
<proteinExistence type="predicted"/>
<feature type="domain" description="4Fe-4S ferredoxin-type" evidence="4">
    <location>
        <begin position="16"/>
        <end position="46"/>
    </location>
</feature>
<dbReference type="SUPFAM" id="SSF54862">
    <property type="entry name" value="4Fe-4S ferredoxins"/>
    <property type="match status" value="1"/>
</dbReference>
<protein>
    <recommendedName>
        <fullName evidence="4">4Fe-4S ferredoxin-type domain-containing protein</fullName>
    </recommendedName>
</protein>
<evidence type="ECO:0000313" key="5">
    <source>
        <dbReference type="EMBL" id="AOW99582.1"/>
    </source>
</evidence>
<name>A0A1D8TPU0_9CYAN</name>
<evidence type="ECO:0000259" key="4">
    <source>
        <dbReference type="PROSITE" id="PS51379"/>
    </source>
</evidence>
<reference evidence="6" key="1">
    <citation type="submission" date="2016-10" db="EMBL/GenBank/DDBJ databases">
        <title>Comparative genomics uncovers the prolific and rare metabolic potential of the cyanobacterial genus Moorea.</title>
        <authorList>
            <person name="Leao T."/>
            <person name="Castelao G."/>
            <person name="Korobeynikov A."/>
            <person name="Monroe E.A."/>
            <person name="Podell S."/>
            <person name="Glukhov E."/>
            <person name="Allen E."/>
            <person name="Gerwick W.H."/>
            <person name="Gerwick L."/>
        </authorList>
    </citation>
    <scope>NUCLEOTIDE SEQUENCE [LARGE SCALE GENOMIC DNA]</scope>
    <source>
        <strain evidence="6">PAL-8-15-08-1</strain>
    </source>
</reference>
<dbReference type="PANTHER" id="PTHR31332:SF0">
    <property type="entry name" value="7-HYDROXYMETHYL CHLOROPHYLL A REDUCTASE, CHLOROPLASTIC"/>
    <property type="match status" value="1"/>
</dbReference>
<gene>
    <name evidence="5" type="ORF">BJP34_09040</name>
</gene>
<feature type="domain" description="4Fe-4S ferredoxin-type" evidence="4">
    <location>
        <begin position="47"/>
        <end position="76"/>
    </location>
</feature>